<dbReference type="PANTHER" id="PTHR30222:SF17">
    <property type="entry name" value="SPERMIDINE_PUTRESCINE-BINDING PERIPLASMIC PROTEIN"/>
    <property type="match status" value="1"/>
</dbReference>
<dbReference type="RefSeq" id="WP_224033840.1">
    <property type="nucleotide sequence ID" value="NZ_AP024849.1"/>
</dbReference>
<evidence type="ECO:0000313" key="5">
    <source>
        <dbReference type="EMBL" id="BCZ47506.1"/>
    </source>
</evidence>
<dbReference type="PIRSF" id="PIRSF019574">
    <property type="entry name" value="Periplasmic_polyamine_BP"/>
    <property type="match status" value="1"/>
</dbReference>
<dbReference type="InterPro" id="IPR006059">
    <property type="entry name" value="SBP"/>
</dbReference>
<reference evidence="6" key="1">
    <citation type="submission" date="2021-07" db="EMBL/GenBank/DDBJ databases">
        <title>Complete genome sequencing of a Clostridium isolate.</title>
        <authorList>
            <person name="Ueki A."/>
            <person name="Tonouchi A."/>
        </authorList>
    </citation>
    <scope>NUCLEOTIDE SEQUENCE [LARGE SCALE GENOMIC DNA]</scope>
    <source>
        <strain evidence="6">C5S11</strain>
    </source>
</reference>
<keyword evidence="6" id="KW-1185">Reference proteome</keyword>
<dbReference type="Proteomes" id="UP000824633">
    <property type="component" value="Chromosome"/>
</dbReference>
<organism evidence="5 6">
    <name type="scientific">Clostridium gelidum</name>
    <dbReference type="NCBI Taxonomy" id="704125"/>
    <lineage>
        <taxon>Bacteria</taxon>
        <taxon>Bacillati</taxon>
        <taxon>Bacillota</taxon>
        <taxon>Clostridia</taxon>
        <taxon>Eubacteriales</taxon>
        <taxon>Clostridiaceae</taxon>
        <taxon>Clostridium</taxon>
    </lineage>
</organism>
<dbReference type="PANTHER" id="PTHR30222">
    <property type="entry name" value="SPERMIDINE/PUTRESCINE-BINDING PERIPLASMIC PROTEIN"/>
    <property type="match status" value="1"/>
</dbReference>
<dbReference type="PROSITE" id="PS51257">
    <property type="entry name" value="PROKAR_LIPOPROTEIN"/>
    <property type="match status" value="1"/>
</dbReference>
<dbReference type="PRINTS" id="PR00909">
    <property type="entry name" value="SPERMDNBNDNG"/>
</dbReference>
<keyword evidence="4" id="KW-0574">Periplasm</keyword>
<evidence type="ECO:0000256" key="2">
    <source>
        <dbReference type="ARBA" id="ARBA00022448"/>
    </source>
</evidence>
<sequence length="353" mass="39775">MKKLLSIVSIMLLMVSFVGCGKKEDKTAGGYAKELNLFIWSEYVSDDAIKGFEDKYGIKVNVSYFTSTDEMNAKLMSGNGKDYDLVQAGNSQVENLINQKYIQELDFNNITNIKNLNKSALNQEFDPEQKYSVEYLSSYTVIGYNKKTCPVEIKSVKDLLNPALKGTMVSITSSRRIMALILDSLGYDPNTKDENQIKEATDFLKQMKENVKIFDGDAPRKSLLNGECSVALIYNGDLAIAMNEQPDTYAVANINTGYVRASNQWCIPTGVAHKKEAELFINYMLEPEVMAKNLDVYPYNCPNDEALKVVSEQYKKNPALNLSEETMKKAVSVKDVGETEVVYDKYWSEFMSK</sequence>
<evidence type="ECO:0000313" key="6">
    <source>
        <dbReference type="Proteomes" id="UP000824633"/>
    </source>
</evidence>
<dbReference type="SUPFAM" id="SSF53850">
    <property type="entry name" value="Periplasmic binding protein-like II"/>
    <property type="match status" value="1"/>
</dbReference>
<evidence type="ECO:0000256" key="3">
    <source>
        <dbReference type="ARBA" id="ARBA00022729"/>
    </source>
</evidence>
<proteinExistence type="predicted"/>
<name>A0ABM7T880_9CLOT</name>
<evidence type="ECO:0000256" key="1">
    <source>
        <dbReference type="ARBA" id="ARBA00004418"/>
    </source>
</evidence>
<dbReference type="Pfam" id="PF13416">
    <property type="entry name" value="SBP_bac_8"/>
    <property type="match status" value="1"/>
</dbReference>
<dbReference type="Gene3D" id="3.40.190.10">
    <property type="entry name" value="Periplasmic binding protein-like II"/>
    <property type="match status" value="2"/>
</dbReference>
<keyword evidence="3" id="KW-0732">Signal</keyword>
<protein>
    <submittedName>
        <fullName evidence="5">Spermidine/putrescine ABC transporter substrate-binding protein</fullName>
    </submittedName>
</protein>
<accession>A0ABM7T880</accession>
<gene>
    <name evidence="5" type="primary">potD</name>
    <name evidence="5" type="ORF">psyc5s11_35730</name>
</gene>
<dbReference type="InterPro" id="IPR001188">
    <property type="entry name" value="Sperm_putr-bd"/>
</dbReference>
<evidence type="ECO:0000256" key="4">
    <source>
        <dbReference type="ARBA" id="ARBA00022764"/>
    </source>
</evidence>
<comment type="subcellular location">
    <subcellularLocation>
        <location evidence="1">Periplasm</location>
    </subcellularLocation>
</comment>
<dbReference type="EMBL" id="AP024849">
    <property type="protein sequence ID" value="BCZ47506.1"/>
    <property type="molecule type" value="Genomic_DNA"/>
</dbReference>
<keyword evidence="2" id="KW-0813">Transport</keyword>
<dbReference type="CDD" id="cd13590">
    <property type="entry name" value="PBP2_PotD_PotF_like"/>
    <property type="match status" value="1"/>
</dbReference>